<accession>A0A2P4QEA5</accession>
<organism evidence="2 3">
    <name type="scientific">Rhizophagus irregularis (strain DAOM 181602 / DAOM 197198 / MUCL 43194)</name>
    <name type="common">Arbuscular mycorrhizal fungus</name>
    <name type="synonym">Glomus intraradices</name>
    <dbReference type="NCBI Taxonomy" id="747089"/>
    <lineage>
        <taxon>Eukaryota</taxon>
        <taxon>Fungi</taxon>
        <taxon>Fungi incertae sedis</taxon>
        <taxon>Mucoromycota</taxon>
        <taxon>Glomeromycotina</taxon>
        <taxon>Glomeromycetes</taxon>
        <taxon>Glomerales</taxon>
        <taxon>Glomeraceae</taxon>
        <taxon>Rhizophagus</taxon>
    </lineage>
</organism>
<reference evidence="2 3" key="1">
    <citation type="journal article" date="2013" name="Proc. Natl. Acad. Sci. U.S.A.">
        <title>Genome of an arbuscular mycorrhizal fungus provides insight into the oldest plant symbiosis.</title>
        <authorList>
            <person name="Tisserant E."/>
            <person name="Malbreil M."/>
            <person name="Kuo A."/>
            <person name="Kohler A."/>
            <person name="Symeonidi A."/>
            <person name="Balestrini R."/>
            <person name="Charron P."/>
            <person name="Duensing N."/>
            <person name="Frei Dit Frey N."/>
            <person name="Gianinazzi-Pearson V."/>
            <person name="Gilbert L.B."/>
            <person name="Handa Y."/>
            <person name="Herr J.R."/>
            <person name="Hijri M."/>
            <person name="Koul R."/>
            <person name="Kawaguchi M."/>
            <person name="Krajinski F."/>
            <person name="Lammers P.J."/>
            <person name="Masclaux F.G."/>
            <person name="Murat C."/>
            <person name="Morin E."/>
            <person name="Ndikumana S."/>
            <person name="Pagni M."/>
            <person name="Petitpierre D."/>
            <person name="Requena N."/>
            <person name="Rosikiewicz P."/>
            <person name="Riley R."/>
            <person name="Saito K."/>
            <person name="San Clemente H."/>
            <person name="Shapiro H."/>
            <person name="van Tuinen D."/>
            <person name="Becard G."/>
            <person name="Bonfante P."/>
            <person name="Paszkowski U."/>
            <person name="Shachar-Hill Y.Y."/>
            <person name="Tuskan G.A."/>
            <person name="Young P.W."/>
            <person name="Sanders I.R."/>
            <person name="Henrissat B."/>
            <person name="Rensing S.A."/>
            <person name="Grigoriev I.V."/>
            <person name="Corradi N."/>
            <person name="Roux C."/>
            <person name="Martin F."/>
        </authorList>
    </citation>
    <scope>NUCLEOTIDE SEQUENCE [LARGE SCALE GENOMIC DNA]</scope>
    <source>
        <strain evidence="2 3">DAOM 197198</strain>
    </source>
</reference>
<evidence type="ECO:0000256" key="1">
    <source>
        <dbReference type="SAM" id="Phobius"/>
    </source>
</evidence>
<name>A0A2P4QEA5_RHIID</name>
<proteinExistence type="predicted"/>
<feature type="transmembrane region" description="Helical" evidence="1">
    <location>
        <begin position="30"/>
        <end position="53"/>
    </location>
</feature>
<keyword evidence="3" id="KW-1185">Reference proteome</keyword>
<comment type="caution">
    <text evidence="2">The sequence shown here is derived from an EMBL/GenBank/DDBJ whole genome shotgun (WGS) entry which is preliminary data.</text>
</comment>
<evidence type="ECO:0000313" key="2">
    <source>
        <dbReference type="EMBL" id="POG75956.1"/>
    </source>
</evidence>
<sequence>MVYLDYLEYLEIINSKLYLVYSFSFYAPRLLYYIILAFISCIHLFYLVLFIYFKDSFFSQ</sequence>
<dbReference type="AlphaFoldDB" id="A0A2P4QEA5"/>
<evidence type="ECO:0000313" key="3">
    <source>
        <dbReference type="Proteomes" id="UP000018888"/>
    </source>
</evidence>
<protein>
    <submittedName>
        <fullName evidence="2">Uncharacterized protein</fullName>
    </submittedName>
</protein>
<keyword evidence="1" id="KW-0472">Membrane</keyword>
<dbReference type="EMBL" id="AUPC02000055">
    <property type="protein sequence ID" value="POG75956.1"/>
    <property type="molecule type" value="Genomic_DNA"/>
</dbReference>
<keyword evidence="1" id="KW-1133">Transmembrane helix</keyword>
<dbReference type="Proteomes" id="UP000018888">
    <property type="component" value="Unassembled WGS sequence"/>
</dbReference>
<gene>
    <name evidence="2" type="ORF">GLOIN_2v1560482</name>
</gene>
<reference evidence="2 3" key="2">
    <citation type="journal article" date="2018" name="New Phytol.">
        <title>High intraspecific genome diversity in the model arbuscular mycorrhizal symbiont Rhizophagus irregularis.</title>
        <authorList>
            <person name="Chen E.C.H."/>
            <person name="Morin E."/>
            <person name="Beaudet D."/>
            <person name="Noel J."/>
            <person name="Yildirir G."/>
            <person name="Ndikumana S."/>
            <person name="Charron P."/>
            <person name="St-Onge C."/>
            <person name="Giorgi J."/>
            <person name="Kruger M."/>
            <person name="Marton T."/>
            <person name="Ropars J."/>
            <person name="Grigoriev I.V."/>
            <person name="Hainaut M."/>
            <person name="Henrissat B."/>
            <person name="Roux C."/>
            <person name="Martin F."/>
            <person name="Corradi N."/>
        </authorList>
    </citation>
    <scope>NUCLEOTIDE SEQUENCE [LARGE SCALE GENOMIC DNA]</scope>
    <source>
        <strain evidence="2 3">DAOM 197198</strain>
    </source>
</reference>
<keyword evidence="1" id="KW-0812">Transmembrane</keyword>